<dbReference type="Proteomes" id="UP000481252">
    <property type="component" value="Unassembled WGS sequence"/>
</dbReference>
<accession>A0A7C9R487</accession>
<feature type="coiled-coil region" evidence="1">
    <location>
        <begin position="92"/>
        <end position="119"/>
    </location>
</feature>
<dbReference type="RefSeq" id="WP_165113251.1">
    <property type="nucleotide sequence ID" value="NZ_JAAKZG010000001.1"/>
</dbReference>
<evidence type="ECO:0000256" key="2">
    <source>
        <dbReference type="SAM" id="MobiDB-lite"/>
    </source>
</evidence>
<dbReference type="Pfam" id="PF11064">
    <property type="entry name" value="DUF2865"/>
    <property type="match status" value="1"/>
</dbReference>
<keyword evidence="3" id="KW-0732">Signal</keyword>
<evidence type="ECO:0000313" key="5">
    <source>
        <dbReference type="Proteomes" id="UP000481252"/>
    </source>
</evidence>
<dbReference type="InterPro" id="IPR021293">
    <property type="entry name" value="DUF2865"/>
</dbReference>
<feature type="compositionally biased region" description="Low complexity" evidence="2">
    <location>
        <begin position="321"/>
        <end position="332"/>
    </location>
</feature>
<evidence type="ECO:0000256" key="1">
    <source>
        <dbReference type="SAM" id="Coils"/>
    </source>
</evidence>
<feature type="signal peptide" evidence="3">
    <location>
        <begin position="1"/>
        <end position="28"/>
    </location>
</feature>
<gene>
    <name evidence="4" type="ORF">G6N74_00725</name>
</gene>
<keyword evidence="1" id="KW-0175">Coiled coil</keyword>
<feature type="region of interest" description="Disordered" evidence="2">
    <location>
        <begin position="313"/>
        <end position="405"/>
    </location>
</feature>
<proteinExistence type="predicted"/>
<sequence>MAGLNGLARALAALLVLASIVFATSAIAASSRVCRQLEAELASAGSGGGGSAQFRRYDAALSKQRQQLSAAKGNARAAGCGFSLFGSNVQQCARINANVQKMERNVDTLQRKRDQSAGRGGGRSRATILASLNANGCRNQVVARQPFSPRTDNSDRGNYLVMQPQVGTGERRQTIDNAPVRTARQVAKPNQASGMQTPSGQYRTVCVRTCDGYYFPMSFASSKREFARDQQNCQAMCPGAEMQVFFHQSSPAAMKEVKEGEEAPEISDESADMVSSVSGKPYSEMPNAYLYKRETLPKPEGCSCNAPKNFEVIAGNPPPSSEATSSTAPNESPSILPVAPPAAQETHASSIQKLGPEPAAQPAETKPSELAPLDPNRKVRVVGPVFLPDPEGAIDLRAPAQRQVP</sequence>
<evidence type="ECO:0000256" key="3">
    <source>
        <dbReference type="SAM" id="SignalP"/>
    </source>
</evidence>
<reference evidence="4 5" key="1">
    <citation type="submission" date="2020-02" db="EMBL/GenBank/DDBJ databases">
        <title>Genome sequence of the type strain CGMCC 1.15528 of Mesorhizobium zhangyense.</title>
        <authorList>
            <person name="Gao J."/>
            <person name="Sun J."/>
        </authorList>
    </citation>
    <scope>NUCLEOTIDE SEQUENCE [LARGE SCALE GENOMIC DNA]</scope>
    <source>
        <strain evidence="4 5">CGMCC 1.15528</strain>
    </source>
</reference>
<evidence type="ECO:0000313" key="4">
    <source>
        <dbReference type="EMBL" id="NGN39579.1"/>
    </source>
</evidence>
<name>A0A7C9R487_9HYPH</name>
<feature type="region of interest" description="Disordered" evidence="2">
    <location>
        <begin position="258"/>
        <end position="279"/>
    </location>
</feature>
<dbReference type="AlphaFoldDB" id="A0A7C9R487"/>
<dbReference type="EMBL" id="JAAKZG010000001">
    <property type="protein sequence ID" value="NGN39579.1"/>
    <property type="molecule type" value="Genomic_DNA"/>
</dbReference>
<comment type="caution">
    <text evidence="4">The sequence shown here is derived from an EMBL/GenBank/DDBJ whole genome shotgun (WGS) entry which is preliminary data.</text>
</comment>
<feature type="compositionally biased region" description="Acidic residues" evidence="2">
    <location>
        <begin position="262"/>
        <end position="271"/>
    </location>
</feature>
<keyword evidence="5" id="KW-1185">Reference proteome</keyword>
<organism evidence="4 5">
    <name type="scientific">Mesorhizobium zhangyense</name>
    <dbReference type="NCBI Taxonomy" id="1776730"/>
    <lineage>
        <taxon>Bacteria</taxon>
        <taxon>Pseudomonadati</taxon>
        <taxon>Pseudomonadota</taxon>
        <taxon>Alphaproteobacteria</taxon>
        <taxon>Hyphomicrobiales</taxon>
        <taxon>Phyllobacteriaceae</taxon>
        <taxon>Mesorhizobium</taxon>
    </lineage>
</organism>
<feature type="chain" id="PRO_5028928301" evidence="3">
    <location>
        <begin position="29"/>
        <end position="405"/>
    </location>
</feature>
<protein>
    <submittedName>
        <fullName evidence="4">DUF2865 domain-containing protein</fullName>
    </submittedName>
</protein>